<evidence type="ECO:0000256" key="9">
    <source>
        <dbReference type="PIRNR" id="PIRNR000441"/>
    </source>
</evidence>
<dbReference type="InterPro" id="IPR053376">
    <property type="entry name" value="Serine_acetyltransferase"/>
</dbReference>
<keyword evidence="6" id="KW-0677">Repeat</keyword>
<dbReference type="InterPro" id="IPR011004">
    <property type="entry name" value="Trimer_LpxA-like_sf"/>
</dbReference>
<evidence type="ECO:0000256" key="3">
    <source>
        <dbReference type="ARBA" id="ARBA00022490"/>
    </source>
</evidence>
<comment type="catalytic activity">
    <reaction evidence="8 9">
        <text>L-serine + acetyl-CoA = O-acetyl-L-serine + CoA</text>
        <dbReference type="Rhea" id="RHEA:24560"/>
        <dbReference type="ChEBI" id="CHEBI:33384"/>
        <dbReference type="ChEBI" id="CHEBI:57287"/>
        <dbReference type="ChEBI" id="CHEBI:57288"/>
        <dbReference type="ChEBI" id="CHEBI:58340"/>
        <dbReference type="EC" id="2.3.1.30"/>
    </reaction>
</comment>
<dbReference type="GO" id="GO:0005737">
    <property type="term" value="C:cytoplasm"/>
    <property type="evidence" value="ECO:0007669"/>
    <property type="project" value="UniProtKB-SubCell"/>
</dbReference>
<dbReference type="InterPro" id="IPR001451">
    <property type="entry name" value="Hexapep"/>
</dbReference>
<name>A0A432W1S0_9GAMM</name>
<dbReference type="InterPro" id="IPR018357">
    <property type="entry name" value="Hexapep_transf_CS"/>
</dbReference>
<evidence type="ECO:0000256" key="5">
    <source>
        <dbReference type="ARBA" id="ARBA00022679"/>
    </source>
</evidence>
<keyword evidence="3" id="KW-0963">Cytoplasm</keyword>
<comment type="similarity">
    <text evidence="2 9">Belongs to the transferase hexapeptide repeat family.</text>
</comment>
<keyword evidence="12" id="KW-1185">Reference proteome</keyword>
<accession>A0A432W1S0</accession>
<evidence type="ECO:0000313" key="11">
    <source>
        <dbReference type="EMBL" id="RUO23174.1"/>
    </source>
</evidence>
<evidence type="ECO:0000256" key="4">
    <source>
        <dbReference type="ARBA" id="ARBA00022605"/>
    </source>
</evidence>
<protein>
    <recommendedName>
        <fullName evidence="9">Serine acetyltransferase</fullName>
        <ecNumber evidence="9">2.3.1.30</ecNumber>
    </recommendedName>
</protein>
<dbReference type="NCBIfam" id="TIGR01172">
    <property type="entry name" value="cysE"/>
    <property type="match status" value="1"/>
</dbReference>
<comment type="caution">
    <text evidence="11">The sequence shown here is derived from an EMBL/GenBank/DDBJ whole genome shotgun (WGS) entry which is preliminary data.</text>
</comment>
<dbReference type="AlphaFoldDB" id="A0A432W1S0"/>
<dbReference type="GO" id="GO:0009001">
    <property type="term" value="F:serine O-acetyltransferase activity"/>
    <property type="evidence" value="ECO:0007669"/>
    <property type="project" value="UniProtKB-EC"/>
</dbReference>
<dbReference type="Pfam" id="PF00132">
    <property type="entry name" value="Hexapep"/>
    <property type="match status" value="1"/>
</dbReference>
<proteinExistence type="inferred from homology"/>
<dbReference type="InterPro" id="IPR042122">
    <property type="entry name" value="Ser_AcTrfase_N_sf"/>
</dbReference>
<gene>
    <name evidence="11" type="primary">cysE</name>
    <name evidence="11" type="ORF">CWE08_00525</name>
</gene>
<feature type="compositionally biased region" description="Basic and acidic residues" evidence="10">
    <location>
        <begin position="260"/>
        <end position="270"/>
    </location>
</feature>
<dbReference type="RefSeq" id="WP_126764714.1">
    <property type="nucleotide sequence ID" value="NZ_PIPJ01000001.1"/>
</dbReference>
<comment type="subcellular location">
    <subcellularLocation>
        <location evidence="1">Cytoplasm</location>
    </subcellularLocation>
</comment>
<evidence type="ECO:0000256" key="2">
    <source>
        <dbReference type="ARBA" id="ARBA00007274"/>
    </source>
</evidence>
<dbReference type="EMBL" id="PIPJ01000001">
    <property type="protein sequence ID" value="RUO23174.1"/>
    <property type="molecule type" value="Genomic_DNA"/>
</dbReference>
<dbReference type="Gene3D" id="1.10.3130.10">
    <property type="entry name" value="serine acetyltransferase, domain 1"/>
    <property type="match status" value="1"/>
</dbReference>
<dbReference type="InterPro" id="IPR005881">
    <property type="entry name" value="Ser_O-AcTrfase"/>
</dbReference>
<feature type="region of interest" description="Disordered" evidence="10">
    <location>
        <begin position="260"/>
        <end position="281"/>
    </location>
</feature>
<dbReference type="PIRSF" id="PIRSF000441">
    <property type="entry name" value="CysE"/>
    <property type="match status" value="1"/>
</dbReference>
<dbReference type="EC" id="2.3.1.30" evidence="9"/>
<dbReference type="Gene3D" id="2.160.10.10">
    <property type="entry name" value="Hexapeptide repeat proteins"/>
    <property type="match status" value="1"/>
</dbReference>
<reference evidence="12" key="1">
    <citation type="journal article" date="2018" name="Front. Microbiol.">
        <title>Genome-Based Analysis Reveals the Taxonomy and Diversity of the Family Idiomarinaceae.</title>
        <authorList>
            <person name="Liu Y."/>
            <person name="Lai Q."/>
            <person name="Shao Z."/>
        </authorList>
    </citation>
    <scope>NUCLEOTIDE SEQUENCE [LARGE SCALE GENOMIC DNA]</scope>
    <source>
        <strain evidence="12">GBPy7</strain>
    </source>
</reference>
<evidence type="ECO:0000256" key="7">
    <source>
        <dbReference type="ARBA" id="ARBA00023315"/>
    </source>
</evidence>
<keyword evidence="7 9" id="KW-0012">Acyltransferase</keyword>
<dbReference type="PROSITE" id="PS00101">
    <property type="entry name" value="HEXAPEP_TRANSFERASES"/>
    <property type="match status" value="1"/>
</dbReference>
<dbReference type="Proteomes" id="UP000288395">
    <property type="component" value="Unassembled WGS sequence"/>
</dbReference>
<evidence type="ECO:0000313" key="12">
    <source>
        <dbReference type="Proteomes" id="UP000288395"/>
    </source>
</evidence>
<sequence length="281" mass="31141">MLFRGIREDIASVYQRDPAARHFFEVLTNYPGLHAIWIHRISHRLWRWRLRWLARWISTISRWFTGVEIHPGAKIGRRFFIDHGMGVVIGETAEIGDDCTLYHGVTLGGTSWKSGKRHPTLANGVVVGAGAKILGPLLIGENARIGSNSVVVRDVPEGVTVVGIPGRIVAGAKPSAEITARTEKDDAREAIAKKYGFDAYAVSKDNPDPVAMSIGRMLDHMHMLDNRVVEMCKAINSMGGNVCSDVPKIELEHEDFVQAEQEAAKSRNDVNQEQTNKVGKR</sequence>
<dbReference type="InterPro" id="IPR045304">
    <property type="entry name" value="LbH_SAT"/>
</dbReference>
<evidence type="ECO:0000256" key="1">
    <source>
        <dbReference type="ARBA" id="ARBA00004496"/>
    </source>
</evidence>
<dbReference type="PANTHER" id="PTHR42811">
    <property type="entry name" value="SERINE ACETYLTRANSFERASE"/>
    <property type="match status" value="1"/>
</dbReference>
<dbReference type="FunFam" id="1.10.3130.10:FF:000002">
    <property type="entry name" value="Serine acetyltransferase"/>
    <property type="match status" value="1"/>
</dbReference>
<dbReference type="FunFam" id="2.160.10.10:FF:000007">
    <property type="entry name" value="Serine acetyltransferase"/>
    <property type="match status" value="1"/>
</dbReference>
<evidence type="ECO:0000256" key="6">
    <source>
        <dbReference type="ARBA" id="ARBA00022737"/>
    </source>
</evidence>
<organism evidence="11 12">
    <name type="scientific">Aliidiomarina iranensis</name>
    <dbReference type="NCBI Taxonomy" id="1434071"/>
    <lineage>
        <taxon>Bacteria</taxon>
        <taxon>Pseudomonadati</taxon>
        <taxon>Pseudomonadota</taxon>
        <taxon>Gammaproteobacteria</taxon>
        <taxon>Alteromonadales</taxon>
        <taxon>Idiomarinaceae</taxon>
        <taxon>Aliidiomarina</taxon>
    </lineage>
</organism>
<dbReference type="SUPFAM" id="SSF51161">
    <property type="entry name" value="Trimeric LpxA-like enzymes"/>
    <property type="match status" value="1"/>
</dbReference>
<dbReference type="CDD" id="cd03354">
    <property type="entry name" value="LbH_SAT"/>
    <property type="match status" value="1"/>
</dbReference>
<dbReference type="GO" id="GO:0006535">
    <property type="term" value="P:cysteine biosynthetic process from serine"/>
    <property type="evidence" value="ECO:0007669"/>
    <property type="project" value="InterPro"/>
</dbReference>
<keyword evidence="5 9" id="KW-0808">Transferase</keyword>
<dbReference type="NCBIfam" id="NF041874">
    <property type="entry name" value="EPS_EpsC"/>
    <property type="match status" value="1"/>
</dbReference>
<dbReference type="OrthoDB" id="9801456at2"/>
<feature type="compositionally biased region" description="Polar residues" evidence="10">
    <location>
        <begin position="271"/>
        <end position="281"/>
    </location>
</feature>
<evidence type="ECO:0000256" key="8">
    <source>
        <dbReference type="ARBA" id="ARBA00049486"/>
    </source>
</evidence>
<keyword evidence="4" id="KW-0028">Amino-acid biosynthesis</keyword>
<evidence type="ECO:0000256" key="10">
    <source>
        <dbReference type="SAM" id="MobiDB-lite"/>
    </source>
</evidence>